<dbReference type="PANTHER" id="PTHR33871:SF1">
    <property type="entry name" value="OS05G0503100 PROTEIN"/>
    <property type="match status" value="1"/>
</dbReference>
<name>A0ABD1I124_SALDI</name>
<evidence type="ECO:0000256" key="1">
    <source>
        <dbReference type="SAM" id="MobiDB-lite"/>
    </source>
</evidence>
<feature type="compositionally biased region" description="Basic residues" evidence="1">
    <location>
        <begin position="104"/>
        <end position="118"/>
    </location>
</feature>
<sequence>MGCCLSAGNHNQEAENRRGIIQVETVKEVLLETTVAPEPQAENFKPMSQEWKTEVRKPPTIARKYGENASEIKPSAAVESLPAAPVIKPSVAVDNGVVDPRPPLPRKRRVNGRGRVAARRVAAPQPEKRGQVASLRPVRGEEVAPPRKECDQKSAAVGDAETLENPFVSLECFIFL</sequence>
<dbReference type="Proteomes" id="UP001567538">
    <property type="component" value="Unassembled WGS sequence"/>
</dbReference>
<feature type="region of interest" description="Disordered" evidence="1">
    <location>
        <begin position="93"/>
        <end position="150"/>
    </location>
</feature>
<feature type="compositionally biased region" description="Basic and acidic residues" evidence="1">
    <location>
        <begin position="138"/>
        <end position="150"/>
    </location>
</feature>
<comment type="caution">
    <text evidence="2">The sequence shown here is derived from an EMBL/GenBank/DDBJ whole genome shotgun (WGS) entry which is preliminary data.</text>
</comment>
<evidence type="ECO:0000313" key="3">
    <source>
        <dbReference type="Proteomes" id="UP001567538"/>
    </source>
</evidence>
<reference evidence="2 3" key="1">
    <citation type="submission" date="2024-06" db="EMBL/GenBank/DDBJ databases">
        <title>A chromosome level genome sequence of Diviner's sage (Salvia divinorum).</title>
        <authorList>
            <person name="Ford S.A."/>
            <person name="Ro D.-K."/>
            <person name="Ness R.W."/>
            <person name="Phillips M.A."/>
        </authorList>
    </citation>
    <scope>NUCLEOTIDE SEQUENCE [LARGE SCALE GENOMIC DNA]</scope>
    <source>
        <strain evidence="2">SAF-2024a</strain>
        <tissue evidence="2">Leaf</tissue>
    </source>
</reference>
<keyword evidence="3" id="KW-1185">Reference proteome</keyword>
<dbReference type="PANTHER" id="PTHR33871">
    <property type="entry name" value="OS05G0503100 PROTEIN-RELATED"/>
    <property type="match status" value="1"/>
</dbReference>
<organism evidence="2 3">
    <name type="scientific">Salvia divinorum</name>
    <name type="common">Maria pastora</name>
    <name type="synonym">Diviner's sage</name>
    <dbReference type="NCBI Taxonomy" id="28513"/>
    <lineage>
        <taxon>Eukaryota</taxon>
        <taxon>Viridiplantae</taxon>
        <taxon>Streptophyta</taxon>
        <taxon>Embryophyta</taxon>
        <taxon>Tracheophyta</taxon>
        <taxon>Spermatophyta</taxon>
        <taxon>Magnoliopsida</taxon>
        <taxon>eudicotyledons</taxon>
        <taxon>Gunneridae</taxon>
        <taxon>Pentapetalae</taxon>
        <taxon>asterids</taxon>
        <taxon>lamiids</taxon>
        <taxon>Lamiales</taxon>
        <taxon>Lamiaceae</taxon>
        <taxon>Nepetoideae</taxon>
        <taxon>Mentheae</taxon>
        <taxon>Salviinae</taxon>
        <taxon>Salvia</taxon>
        <taxon>Salvia subgen. Calosphace</taxon>
    </lineage>
</organism>
<dbReference type="AlphaFoldDB" id="A0ABD1I124"/>
<evidence type="ECO:0000313" key="2">
    <source>
        <dbReference type="EMBL" id="KAL1562425.1"/>
    </source>
</evidence>
<proteinExistence type="predicted"/>
<protein>
    <submittedName>
        <fullName evidence="2">Uncharacterized protein</fullName>
    </submittedName>
</protein>
<accession>A0ABD1I124</accession>
<gene>
    <name evidence="2" type="ORF">AAHA92_05004</name>
</gene>
<dbReference type="EMBL" id="JBEAFC010000003">
    <property type="protein sequence ID" value="KAL1562425.1"/>
    <property type="molecule type" value="Genomic_DNA"/>
</dbReference>